<accession>A0A0S4IVD7</accession>
<dbReference type="OMA" id="IYRCVLW"/>
<evidence type="ECO:0000313" key="7">
    <source>
        <dbReference type="Proteomes" id="UP000051952"/>
    </source>
</evidence>
<dbReference type="Pfam" id="PF17404">
    <property type="entry name" value="Nrap_D3"/>
    <property type="match status" value="1"/>
</dbReference>
<comment type="subcellular location">
    <subcellularLocation>
        <location evidence="1">Nucleus</location>
        <location evidence="1">Nucleolus</location>
    </subcellularLocation>
</comment>
<dbReference type="GO" id="GO:0032545">
    <property type="term" value="C:CURI complex"/>
    <property type="evidence" value="ECO:0007669"/>
    <property type="project" value="TreeGrafter"/>
</dbReference>
<organism evidence="6 7">
    <name type="scientific">Bodo saltans</name>
    <name type="common">Flagellated protozoan</name>
    <dbReference type="NCBI Taxonomy" id="75058"/>
    <lineage>
        <taxon>Eukaryota</taxon>
        <taxon>Discoba</taxon>
        <taxon>Euglenozoa</taxon>
        <taxon>Kinetoplastea</taxon>
        <taxon>Metakinetoplastina</taxon>
        <taxon>Eubodonida</taxon>
        <taxon>Bodonidae</taxon>
        <taxon>Bodo</taxon>
    </lineage>
</organism>
<dbReference type="AlphaFoldDB" id="A0A0S4IVD7"/>
<feature type="region of interest" description="Disordered" evidence="2">
    <location>
        <begin position="956"/>
        <end position="977"/>
    </location>
</feature>
<dbReference type="InterPro" id="IPR035369">
    <property type="entry name" value="Nrap_D4"/>
</dbReference>
<dbReference type="GO" id="GO:0006409">
    <property type="term" value="P:tRNA export from nucleus"/>
    <property type="evidence" value="ECO:0007669"/>
    <property type="project" value="TreeGrafter"/>
</dbReference>
<evidence type="ECO:0000256" key="2">
    <source>
        <dbReference type="SAM" id="MobiDB-lite"/>
    </source>
</evidence>
<dbReference type="InterPro" id="IPR035370">
    <property type="entry name" value="Nrap_D5"/>
</dbReference>
<protein>
    <submittedName>
        <fullName evidence="6">Nucleolar rna-associated protein, putative</fullName>
    </submittedName>
</protein>
<dbReference type="Pfam" id="PF17405">
    <property type="entry name" value="Nrap_D4"/>
    <property type="match status" value="1"/>
</dbReference>
<keyword evidence="1" id="KW-0539">Nucleus</keyword>
<gene>
    <name evidence="6" type="ORF">BSAL_75375</name>
</gene>
<keyword evidence="1" id="KW-0694">RNA-binding</keyword>
<feature type="domain" description="Nrap protein" evidence="4">
    <location>
        <begin position="518"/>
        <end position="685"/>
    </location>
</feature>
<evidence type="ECO:0000259" key="4">
    <source>
        <dbReference type="Pfam" id="PF17405"/>
    </source>
</evidence>
<dbReference type="EMBL" id="CYKH01000688">
    <property type="protein sequence ID" value="CUG17930.1"/>
    <property type="molecule type" value="Genomic_DNA"/>
</dbReference>
<dbReference type="GO" id="GO:0003723">
    <property type="term" value="F:RNA binding"/>
    <property type="evidence" value="ECO:0007669"/>
    <property type="project" value="UniProtKB-KW"/>
</dbReference>
<dbReference type="InterPro" id="IPR035368">
    <property type="entry name" value="Nrap_D3"/>
</dbReference>
<proteinExistence type="inferred from homology"/>
<comment type="similarity">
    <text evidence="1">Belongs to the NRAP family.</text>
</comment>
<dbReference type="Proteomes" id="UP000051952">
    <property type="component" value="Unassembled WGS sequence"/>
</dbReference>
<dbReference type="GO" id="GO:0006364">
    <property type="term" value="P:rRNA processing"/>
    <property type="evidence" value="ECO:0007669"/>
    <property type="project" value="TreeGrafter"/>
</dbReference>
<evidence type="ECO:0000313" key="6">
    <source>
        <dbReference type="EMBL" id="CUG17930.1"/>
    </source>
</evidence>
<dbReference type="GO" id="GO:0034456">
    <property type="term" value="C:UTP-C complex"/>
    <property type="evidence" value="ECO:0007669"/>
    <property type="project" value="TreeGrafter"/>
</dbReference>
<name>A0A0S4IVD7_BODSA</name>
<dbReference type="InterPro" id="IPR005554">
    <property type="entry name" value="NOL6/Upt22"/>
</dbReference>
<evidence type="ECO:0000259" key="5">
    <source>
        <dbReference type="Pfam" id="PF17406"/>
    </source>
</evidence>
<evidence type="ECO:0000259" key="3">
    <source>
        <dbReference type="Pfam" id="PF17404"/>
    </source>
</evidence>
<feature type="compositionally biased region" description="Basic residues" evidence="2">
    <location>
        <begin position="963"/>
        <end position="977"/>
    </location>
</feature>
<sequence>MESYTINWTESLITKSESNLQAVHGVIKQFLKADAKKHRLSEDAAGSIEPCGSFLTRTTTMKSPFRDHQSVDDAHPCADICVTMPTSACSLDDVQEGRYLERRQQFVSLLGEFVSQHIKKAFPEEGQEALVLTKAFQNDPSKQYLRVSLIPSVPNAPVGFGVDIHVRPSVVGGRIAADKSIEKHPLYSFLVLEDFFMLEYLKKIHEACISSQPILRAIIFLKCWAAHNGLIGSTFPGALNGFAITAMVVRLLEDGTITTSLSEENIVRAFWVQLSRSAFTVESVPVLKLGGIAHNMLFRTSQDFLQDVVQRSAEAALQLKAAAETFHTRHTPLVLRFDVALTLRGLKPVPLCIDQTLKSANKKRASWMDTSHPVSATISRALGPRKMRSSLFWLDPSGAGTLLVNVASEARSTLNVGPPIENNEEVKSFDAFWGAERTSTVQFPDGSIHRCVKWSLERNGNPSAAALFATIVQTALQRHGEPNAQVGVLLGPLEQFVHEQVGGEFVDAAALVAGHLKKCVQNVSEMVERLPPSSLPCKIISFDVVSPSARGCEPFAARPNVALTKSSDEVPPCISVAPTIEPISCVLTIDDKHKIPDTLEAIAMMKGAICAQVSKALQASNPGLLTMCTSQTIDVILSGYLFRIYIAHYREVSLLKALQRDAEAAFLERKLFWTPRHTVFIRALANNHSSFQMSVRLARRWVSAMYLGEFLLAEAVELLVAEAYLRDKPPTSPQQGFTGFLQLIASFDWKTSLVLPTVSPSEISDDSRSKDSAMWIIAPYSTAASPFSAVTPRHMILHRLVALAKSSLSTLNSLVHDSCCCDPKMEQRLQASLFAAQETDFDVVVPLAQEVKLNPDRQLFLSSSSISSPLRRFWRADEISVEDYKKYVLQLVELEPVAQCLRVIRARTRDRCMVFADNLGPTSIACILLSETSTKEQKLQLQSDISAMVRGALVSTQPTAKVAPKKKPAKPTKRARD</sequence>
<dbReference type="GO" id="GO:0032040">
    <property type="term" value="C:small-subunit processome"/>
    <property type="evidence" value="ECO:0007669"/>
    <property type="project" value="TreeGrafter"/>
</dbReference>
<feature type="domain" description="Nrap protein" evidence="3">
    <location>
        <begin position="355"/>
        <end position="479"/>
    </location>
</feature>
<dbReference type="OrthoDB" id="10251401at2759"/>
<dbReference type="VEuPathDB" id="TriTrypDB:BSAL_75375"/>
<reference evidence="7" key="1">
    <citation type="submission" date="2015-09" db="EMBL/GenBank/DDBJ databases">
        <authorList>
            <consortium name="Pathogen Informatics"/>
        </authorList>
    </citation>
    <scope>NUCLEOTIDE SEQUENCE [LARGE SCALE GENOMIC DNA]</scope>
    <source>
        <strain evidence="7">Lake Konstanz</strain>
    </source>
</reference>
<dbReference type="PANTHER" id="PTHR17972">
    <property type="entry name" value="NUCLEOLAR RNA-ASSOCIATED PROTEIN"/>
    <property type="match status" value="1"/>
</dbReference>
<dbReference type="PANTHER" id="PTHR17972:SF0">
    <property type="entry name" value="NUCLEOLAR PROTEIN 6"/>
    <property type="match status" value="1"/>
</dbReference>
<feature type="domain" description="Nrap protein" evidence="5">
    <location>
        <begin position="688"/>
        <end position="816"/>
    </location>
</feature>
<evidence type="ECO:0000256" key="1">
    <source>
        <dbReference type="RuleBase" id="RU364032"/>
    </source>
</evidence>
<dbReference type="Pfam" id="PF17406">
    <property type="entry name" value="Nrap_D5"/>
    <property type="match status" value="1"/>
</dbReference>
<keyword evidence="7" id="KW-1185">Reference proteome</keyword>